<dbReference type="InterPro" id="IPR050250">
    <property type="entry name" value="Macrolide_Exporter_MacB"/>
</dbReference>
<evidence type="ECO:0000256" key="2">
    <source>
        <dbReference type="ARBA" id="ARBA00022475"/>
    </source>
</evidence>
<evidence type="ECO:0000313" key="11">
    <source>
        <dbReference type="Proteomes" id="UP000316495"/>
    </source>
</evidence>
<evidence type="ECO:0000256" key="3">
    <source>
        <dbReference type="ARBA" id="ARBA00022692"/>
    </source>
</evidence>
<dbReference type="InterPro" id="IPR025857">
    <property type="entry name" value="MacB_PCD"/>
</dbReference>
<keyword evidence="4 7" id="KW-1133">Transmembrane helix</keyword>
<accession>A0A554LN81</accession>
<gene>
    <name evidence="10" type="ORF">Athens101428_298</name>
</gene>
<evidence type="ECO:0000259" key="9">
    <source>
        <dbReference type="Pfam" id="PF12704"/>
    </source>
</evidence>
<dbReference type="AlphaFoldDB" id="A0A554LN81"/>
<evidence type="ECO:0000256" key="4">
    <source>
        <dbReference type="ARBA" id="ARBA00022989"/>
    </source>
</evidence>
<feature type="transmembrane region" description="Helical" evidence="7">
    <location>
        <begin position="21"/>
        <end position="43"/>
    </location>
</feature>
<dbReference type="PANTHER" id="PTHR30572">
    <property type="entry name" value="MEMBRANE COMPONENT OF TRANSPORTER-RELATED"/>
    <property type="match status" value="1"/>
</dbReference>
<evidence type="ECO:0000259" key="8">
    <source>
        <dbReference type="Pfam" id="PF02687"/>
    </source>
</evidence>
<protein>
    <submittedName>
        <fullName evidence="10">Putative ABC transport system permease protein</fullName>
    </submittedName>
</protein>
<evidence type="ECO:0000256" key="6">
    <source>
        <dbReference type="ARBA" id="ARBA00038076"/>
    </source>
</evidence>
<comment type="similarity">
    <text evidence="6">Belongs to the ABC-4 integral membrane protein family.</text>
</comment>
<dbReference type="GO" id="GO:0005886">
    <property type="term" value="C:plasma membrane"/>
    <property type="evidence" value="ECO:0007669"/>
    <property type="project" value="UniProtKB-SubCell"/>
</dbReference>
<name>A0A554LN81_9BACT</name>
<keyword evidence="3 7" id="KW-0812">Transmembrane</keyword>
<dbReference type="EMBL" id="VMGN01000014">
    <property type="protein sequence ID" value="TSC94345.1"/>
    <property type="molecule type" value="Genomic_DNA"/>
</dbReference>
<evidence type="ECO:0000256" key="5">
    <source>
        <dbReference type="ARBA" id="ARBA00023136"/>
    </source>
</evidence>
<organism evidence="10 11">
    <name type="scientific">Candidatus Berkelbacteria bacterium Athens1014_28</name>
    <dbReference type="NCBI Taxonomy" id="2017145"/>
    <lineage>
        <taxon>Bacteria</taxon>
        <taxon>Candidatus Berkelbacteria</taxon>
    </lineage>
</organism>
<evidence type="ECO:0000256" key="1">
    <source>
        <dbReference type="ARBA" id="ARBA00004651"/>
    </source>
</evidence>
<evidence type="ECO:0000313" key="10">
    <source>
        <dbReference type="EMBL" id="TSC94345.1"/>
    </source>
</evidence>
<dbReference type="Pfam" id="PF02687">
    <property type="entry name" value="FtsX"/>
    <property type="match status" value="1"/>
</dbReference>
<dbReference type="Pfam" id="PF12704">
    <property type="entry name" value="MacB_PCD"/>
    <property type="match status" value="1"/>
</dbReference>
<comment type="subcellular location">
    <subcellularLocation>
        <location evidence="1">Cell membrane</location>
        <topology evidence="1">Multi-pass membrane protein</topology>
    </subcellularLocation>
</comment>
<feature type="transmembrane region" description="Helical" evidence="7">
    <location>
        <begin position="263"/>
        <end position="289"/>
    </location>
</feature>
<keyword evidence="2" id="KW-1003">Cell membrane</keyword>
<dbReference type="GO" id="GO:0022857">
    <property type="term" value="F:transmembrane transporter activity"/>
    <property type="evidence" value="ECO:0007669"/>
    <property type="project" value="TreeGrafter"/>
</dbReference>
<feature type="transmembrane region" description="Helical" evidence="7">
    <location>
        <begin position="310"/>
        <end position="337"/>
    </location>
</feature>
<reference evidence="10 11" key="1">
    <citation type="submission" date="2017-07" db="EMBL/GenBank/DDBJ databases">
        <title>Mechanisms for carbon and nitrogen cycling indicate functional differentiation within the Candidate Phyla Radiation.</title>
        <authorList>
            <person name="Danczak R.E."/>
            <person name="Johnston M.D."/>
            <person name="Kenah C."/>
            <person name="Slattery M."/>
            <person name="Wrighton K.C."/>
            <person name="Wilkins M.J."/>
        </authorList>
    </citation>
    <scope>NUCLEOTIDE SEQUENCE [LARGE SCALE GENOMIC DNA]</scope>
    <source>
        <strain evidence="10">Athens1014_28</strain>
    </source>
</reference>
<dbReference type="Proteomes" id="UP000316495">
    <property type="component" value="Unassembled WGS sequence"/>
</dbReference>
<feature type="transmembrane region" description="Helical" evidence="7">
    <location>
        <begin position="357"/>
        <end position="381"/>
    </location>
</feature>
<evidence type="ECO:0000256" key="7">
    <source>
        <dbReference type="SAM" id="Phobius"/>
    </source>
</evidence>
<dbReference type="PANTHER" id="PTHR30572:SF4">
    <property type="entry name" value="ABC TRANSPORTER PERMEASE YTRF"/>
    <property type="match status" value="1"/>
</dbReference>
<comment type="caution">
    <text evidence="10">The sequence shown here is derived from an EMBL/GenBank/DDBJ whole genome shotgun (WGS) entry which is preliminary data.</text>
</comment>
<feature type="domain" description="MacB-like periplasmic core" evidence="9">
    <location>
        <begin position="21"/>
        <end position="215"/>
    </location>
</feature>
<proteinExistence type="inferred from homology"/>
<dbReference type="InterPro" id="IPR003838">
    <property type="entry name" value="ABC3_permease_C"/>
</dbReference>
<sequence length="398" mass="43691">MDKGFIVEFAFKNLINHRLRTILTLVGVIIGISAVVFLLAFAFGVERLVTLEVTGGDAFKLIDIGTGNSQIVKLNNTAVNEIGALNNVRLIKTTTNVAAKVKEGNNTMDVAFFASSPEYFEWSGIRPKWGKNISEGKNNEIMINSNCISFLKTTHPEDVIGKTLTLDLILPKELLENGNNKVVANQKFSIVGVIQNNATPSIYGLNQVLADNNVVNYSQAKVEINNNNKVLELRKQIESMGFKTQYVGDTISQIQQIFNIFKLILGSFGLIALIVASIGMFNTLTISLLERMREVALLKILGARRRDISRLFLTEALIFGAIGGVLGTGMGILIGKITNFVLNIYATRGGGDAVSVFYFPIWLIVTSVIFSILIGLLTGIYPSRRAARIAPLDIIRYE</sequence>
<feature type="domain" description="ABC3 transporter permease C-terminal" evidence="8">
    <location>
        <begin position="267"/>
        <end position="391"/>
    </location>
</feature>
<keyword evidence="5 7" id="KW-0472">Membrane</keyword>